<gene>
    <name evidence="1" type="ORF">Prudu_016795</name>
</gene>
<dbReference type="EMBL" id="AP019302">
    <property type="protein sequence ID" value="BBH05421.1"/>
    <property type="molecule type" value="Genomic_DNA"/>
</dbReference>
<accession>A0A4Y1RM76</accession>
<name>A0A4Y1RM76_PRUDU</name>
<proteinExistence type="predicted"/>
<sequence>MGKCSMCLMLSLSRRRRLTLDCVSPWESCDTGWLMFCLCFNGGGSSDAGGSCWDMVLFFTLRRPKNYAWSYEGISTQNVMAT</sequence>
<evidence type="ECO:0000313" key="1">
    <source>
        <dbReference type="EMBL" id="BBH05421.1"/>
    </source>
</evidence>
<protein>
    <submittedName>
        <fullName evidence="1">Uncharacterized protein</fullName>
    </submittedName>
</protein>
<reference evidence="1" key="1">
    <citation type="journal article" date="2019" name="Science">
        <title>Mutation of a bHLH transcription factor allowed almond domestication.</title>
        <authorList>
            <person name="Sanchez-Perez R."/>
            <person name="Pavan S."/>
            <person name="Mazzeo R."/>
            <person name="Moldovan C."/>
            <person name="Aiese Cigliano R."/>
            <person name="Del Cueto J."/>
            <person name="Ricciardi F."/>
            <person name="Lotti C."/>
            <person name="Ricciardi L."/>
            <person name="Dicenta F."/>
            <person name="Lopez-Marques R.L."/>
            <person name="Lindberg Moller B."/>
        </authorList>
    </citation>
    <scope>NUCLEOTIDE SEQUENCE</scope>
</reference>
<organism evidence="1">
    <name type="scientific">Prunus dulcis</name>
    <name type="common">Almond</name>
    <name type="synonym">Amygdalus dulcis</name>
    <dbReference type="NCBI Taxonomy" id="3755"/>
    <lineage>
        <taxon>Eukaryota</taxon>
        <taxon>Viridiplantae</taxon>
        <taxon>Streptophyta</taxon>
        <taxon>Embryophyta</taxon>
        <taxon>Tracheophyta</taxon>
        <taxon>Spermatophyta</taxon>
        <taxon>Magnoliopsida</taxon>
        <taxon>eudicotyledons</taxon>
        <taxon>Gunneridae</taxon>
        <taxon>Pentapetalae</taxon>
        <taxon>rosids</taxon>
        <taxon>fabids</taxon>
        <taxon>Rosales</taxon>
        <taxon>Rosaceae</taxon>
        <taxon>Amygdaloideae</taxon>
        <taxon>Amygdaleae</taxon>
        <taxon>Prunus</taxon>
    </lineage>
</organism>
<dbReference type="AlphaFoldDB" id="A0A4Y1RM76"/>